<reference evidence="9" key="1">
    <citation type="submission" date="2021-03" db="EMBL/GenBank/DDBJ databases">
        <title>Evolutionary innovations through gain and loss of genes in the ectomycorrhizal Boletales.</title>
        <authorList>
            <person name="Wu G."/>
            <person name="Miyauchi S."/>
            <person name="Morin E."/>
            <person name="Yang Z.-L."/>
            <person name="Xu J."/>
            <person name="Martin F.M."/>
        </authorList>
    </citation>
    <scope>NUCLEOTIDE SEQUENCE</scope>
    <source>
        <strain evidence="9">BR01</strain>
    </source>
</reference>
<dbReference type="CDD" id="cd14008">
    <property type="entry name" value="STKc_LKB1_CaMKK"/>
    <property type="match status" value="1"/>
</dbReference>
<dbReference type="Proteomes" id="UP000683000">
    <property type="component" value="Unassembled WGS sequence"/>
</dbReference>
<dbReference type="GO" id="GO:0005524">
    <property type="term" value="F:ATP binding"/>
    <property type="evidence" value="ECO:0007669"/>
    <property type="project" value="UniProtKB-UniRule"/>
</dbReference>
<evidence type="ECO:0000256" key="3">
    <source>
        <dbReference type="ARBA" id="ARBA00022741"/>
    </source>
</evidence>
<dbReference type="InterPro" id="IPR000719">
    <property type="entry name" value="Prot_kinase_dom"/>
</dbReference>
<feature type="compositionally biased region" description="Low complexity" evidence="7">
    <location>
        <begin position="575"/>
        <end position="587"/>
    </location>
</feature>
<accession>A0A8I3A934</accession>
<feature type="binding site" evidence="6">
    <location>
        <position position="77"/>
    </location>
    <ligand>
        <name>ATP</name>
        <dbReference type="ChEBI" id="CHEBI:30616"/>
    </ligand>
</feature>
<evidence type="ECO:0000256" key="4">
    <source>
        <dbReference type="ARBA" id="ARBA00022777"/>
    </source>
</evidence>
<keyword evidence="2" id="KW-0808">Transferase</keyword>
<dbReference type="Pfam" id="PF00069">
    <property type="entry name" value="Pkinase"/>
    <property type="match status" value="1"/>
</dbReference>
<keyword evidence="4 9" id="KW-0418">Kinase</keyword>
<dbReference type="SMART" id="SM00220">
    <property type="entry name" value="S_TKc"/>
    <property type="match status" value="1"/>
</dbReference>
<evidence type="ECO:0000313" key="9">
    <source>
        <dbReference type="EMBL" id="KAG6374436.1"/>
    </source>
</evidence>
<dbReference type="GO" id="GO:0007165">
    <property type="term" value="P:signal transduction"/>
    <property type="evidence" value="ECO:0007669"/>
    <property type="project" value="TreeGrafter"/>
</dbReference>
<dbReference type="PANTHER" id="PTHR43895:SF152">
    <property type="entry name" value="SERINE_THREONINE-PROTEIN KINASE TOS3"/>
    <property type="match status" value="1"/>
</dbReference>
<dbReference type="PROSITE" id="PS00107">
    <property type="entry name" value="PROTEIN_KINASE_ATP"/>
    <property type="match status" value="1"/>
</dbReference>
<keyword evidence="1" id="KW-0723">Serine/threonine-protein kinase</keyword>
<comment type="caution">
    <text evidence="9">The sequence shown here is derived from an EMBL/GenBank/DDBJ whole genome shotgun (WGS) entry which is preliminary data.</text>
</comment>
<evidence type="ECO:0000256" key="6">
    <source>
        <dbReference type="PROSITE-ProRule" id="PRU10141"/>
    </source>
</evidence>
<feature type="region of interest" description="Disordered" evidence="7">
    <location>
        <begin position="1"/>
        <end position="26"/>
    </location>
</feature>
<feature type="compositionally biased region" description="Polar residues" evidence="7">
    <location>
        <begin position="494"/>
        <end position="507"/>
    </location>
</feature>
<feature type="compositionally biased region" description="Polar residues" evidence="7">
    <location>
        <begin position="526"/>
        <end position="550"/>
    </location>
</feature>
<feature type="region of interest" description="Disordered" evidence="7">
    <location>
        <begin position="788"/>
        <end position="828"/>
    </location>
</feature>
<dbReference type="AlphaFoldDB" id="A0A8I3A934"/>
<feature type="region of interest" description="Disordered" evidence="7">
    <location>
        <begin position="459"/>
        <end position="587"/>
    </location>
</feature>
<feature type="domain" description="Protein kinase" evidence="8">
    <location>
        <begin position="47"/>
        <end position="372"/>
    </location>
</feature>
<dbReference type="GO" id="GO:0004674">
    <property type="term" value="F:protein serine/threonine kinase activity"/>
    <property type="evidence" value="ECO:0007669"/>
    <property type="project" value="UniProtKB-KW"/>
</dbReference>
<feature type="compositionally biased region" description="Polar residues" evidence="7">
    <location>
        <begin position="562"/>
        <end position="574"/>
    </location>
</feature>
<dbReference type="Gene3D" id="3.30.200.20">
    <property type="entry name" value="Phosphorylase Kinase, domain 1"/>
    <property type="match status" value="1"/>
</dbReference>
<dbReference type="InterPro" id="IPR017441">
    <property type="entry name" value="Protein_kinase_ATP_BS"/>
</dbReference>
<dbReference type="EMBL" id="JAGFBS010000018">
    <property type="protein sequence ID" value="KAG6374436.1"/>
    <property type="molecule type" value="Genomic_DNA"/>
</dbReference>
<feature type="compositionally biased region" description="Acidic residues" evidence="7">
    <location>
        <begin position="794"/>
        <end position="803"/>
    </location>
</feature>
<feature type="compositionally biased region" description="Basic and acidic residues" evidence="7">
    <location>
        <begin position="469"/>
        <end position="490"/>
    </location>
</feature>
<keyword evidence="10" id="KW-1185">Reference proteome</keyword>
<dbReference type="PANTHER" id="PTHR43895">
    <property type="entry name" value="CALCIUM/CALMODULIN-DEPENDENT PROTEIN KINASE KINASE-RELATED"/>
    <property type="match status" value="1"/>
</dbReference>
<protein>
    <submittedName>
        <fullName evidence="9">Kinase-like domain-containing protein</fullName>
    </submittedName>
</protein>
<organism evidence="9 10">
    <name type="scientific">Boletus reticuloceps</name>
    <dbReference type="NCBI Taxonomy" id="495285"/>
    <lineage>
        <taxon>Eukaryota</taxon>
        <taxon>Fungi</taxon>
        <taxon>Dikarya</taxon>
        <taxon>Basidiomycota</taxon>
        <taxon>Agaricomycotina</taxon>
        <taxon>Agaricomycetes</taxon>
        <taxon>Agaricomycetidae</taxon>
        <taxon>Boletales</taxon>
        <taxon>Boletineae</taxon>
        <taxon>Boletaceae</taxon>
        <taxon>Boletoideae</taxon>
        <taxon>Boletus</taxon>
    </lineage>
</organism>
<dbReference type="OrthoDB" id="68483at2759"/>
<evidence type="ECO:0000313" key="10">
    <source>
        <dbReference type="Proteomes" id="UP000683000"/>
    </source>
</evidence>
<dbReference type="InterPro" id="IPR011009">
    <property type="entry name" value="Kinase-like_dom_sf"/>
</dbReference>
<evidence type="ECO:0000256" key="1">
    <source>
        <dbReference type="ARBA" id="ARBA00022527"/>
    </source>
</evidence>
<dbReference type="Gene3D" id="1.10.510.10">
    <property type="entry name" value="Transferase(Phosphotransferase) domain 1"/>
    <property type="match status" value="1"/>
</dbReference>
<keyword evidence="5 6" id="KW-0067">ATP-binding</keyword>
<evidence type="ECO:0000256" key="2">
    <source>
        <dbReference type="ARBA" id="ARBA00022679"/>
    </source>
</evidence>
<evidence type="ECO:0000256" key="5">
    <source>
        <dbReference type="ARBA" id="ARBA00022840"/>
    </source>
</evidence>
<evidence type="ECO:0000259" key="8">
    <source>
        <dbReference type="PROSITE" id="PS50011"/>
    </source>
</evidence>
<evidence type="ECO:0000256" key="7">
    <source>
        <dbReference type="SAM" id="MobiDB-lite"/>
    </source>
</evidence>
<dbReference type="PROSITE" id="PS50011">
    <property type="entry name" value="PROTEIN_KINASE_DOM"/>
    <property type="match status" value="1"/>
</dbReference>
<keyword evidence="3 6" id="KW-0547">Nucleotide-binding</keyword>
<proteinExistence type="predicted"/>
<dbReference type="SUPFAM" id="SSF56112">
    <property type="entry name" value="Protein kinase-like (PK-like)"/>
    <property type="match status" value="1"/>
</dbReference>
<gene>
    <name evidence="9" type="ORF">JVT61DRAFT_4475</name>
</gene>
<sequence length="843" mass="95050">MATNQDSLDTALAGEPAQPFDPPGSVRMTQELHFRYSDDRRPRVNQYLRSHRVGKGQHGEVWVCWDLSSNRREVAIKAVKRNNPRAEKMNLLRRRNLPTSPHTPLTDKLGSLEQKIRKEIAIMKKCRHGHIVRLLEVIDDKLNDRIYMVMEYLGGGEIKWRNEHNQPILQVDQCQRICRDVILGLEYLHYQGIIHRDIKPANLLWTADRQMVKITDFGVSHFSYAQRLAAAGRGQVALDDPNDPILLDDSDLSKRAGTPPFLAPEGLPAIPHRQPITKAIDVWALGVTLYCLLFGHIPFRAPDSSEYVLYHVICNSDWEPDEYMGSDRKSTGGRRPHKSHPGCIVMSLLDKFLQKDVRKRITLDDAKRYAWFLGDIPNSDEWLSQTSPSKIDMVMVTENETRTAMTTARFTWGWQKRLTNLLEMTTTTPLVFIRILESFQWDATKARLRVLTGPEISEKAKKRTVRSAIPRDDSTPNIDRRREKSIERWARSAANGSSRDPNTNSTRLAAGRRSSDTPVEIHPQYIANSSRSTGSQTRPSSRGKDGSSTPLPDDARSRHRFSLTSVWRHSSQKTASQASSPLDSSSGASIFQEDALKPGPSIDIMARRSDEVLRHHGKEEYSRSVHHNHGVGVLTAARRASSWGEPMNYVEDVTSLNSGEQDGIDDDAMFLGAGGVEPTTLVSNLPLGLNQATEAINHTSTGLRHPQPERLHLGPSVHICCDIPPHDSALNRHHRSATTSPSPLHHVAYESDLNQTSEEEYESLDSDSSFFRDTRGREHEREVFRANASQMYKEDEESDEETSPIEFKRRRPSVSVTAASPPPPTPLLDLENGNIRVAHCNGY</sequence>
<name>A0A8I3A934_9AGAM</name>